<evidence type="ECO:0000256" key="2">
    <source>
        <dbReference type="ARBA" id="ARBA00022908"/>
    </source>
</evidence>
<evidence type="ECO:0000313" key="7">
    <source>
        <dbReference type="Proteomes" id="UP000021315"/>
    </source>
</evidence>
<evidence type="ECO:0000256" key="4">
    <source>
        <dbReference type="ARBA" id="ARBA00023172"/>
    </source>
</evidence>
<organism evidence="6 7">
    <name type="scientific">Candidatus Accumulibacter cognatus</name>
    <dbReference type="NCBI Taxonomy" id="2954383"/>
    <lineage>
        <taxon>Bacteria</taxon>
        <taxon>Pseudomonadati</taxon>
        <taxon>Pseudomonadota</taxon>
        <taxon>Betaproteobacteria</taxon>
        <taxon>Candidatus Accumulibacter</taxon>
    </lineage>
</organism>
<sequence>MKKAVTAAGIAKLATPHTLRHSFATHLLESGYDIRTVQERLGHADAAKTMIYAPVLKRDGRGVRSLLDAPG</sequence>
<dbReference type="EMBL" id="JDST02000047">
    <property type="protein sequence ID" value="KFB76741.1"/>
    <property type="molecule type" value="Genomic_DNA"/>
</dbReference>
<accession>A0A080M6Z6</accession>
<dbReference type="AlphaFoldDB" id="A0A080M6Z6"/>
<dbReference type="STRING" id="1453999.AW06_002218"/>
<reference evidence="6" key="1">
    <citation type="submission" date="2014-02" db="EMBL/GenBank/DDBJ databases">
        <title>Expanding our view of genomic diversity in Candidatus Accumulibacter clades.</title>
        <authorList>
            <person name="Skennerton C.T."/>
            <person name="Barr J.J."/>
            <person name="Slater F.R."/>
            <person name="Bond P.L."/>
            <person name="Tyson G.W."/>
        </authorList>
    </citation>
    <scope>NUCLEOTIDE SEQUENCE [LARGE SCALE GENOMIC DNA]</scope>
</reference>
<evidence type="ECO:0000256" key="1">
    <source>
        <dbReference type="ARBA" id="ARBA00008857"/>
    </source>
</evidence>
<dbReference type="SUPFAM" id="SSF56349">
    <property type="entry name" value="DNA breaking-rejoining enzymes"/>
    <property type="match status" value="1"/>
</dbReference>
<dbReference type="InterPro" id="IPR011010">
    <property type="entry name" value="DNA_brk_join_enz"/>
</dbReference>
<comment type="similarity">
    <text evidence="1">Belongs to the 'phage' integrase family.</text>
</comment>
<comment type="caution">
    <text evidence="6">The sequence shown here is derived from an EMBL/GenBank/DDBJ whole genome shotgun (WGS) entry which is preliminary data.</text>
</comment>
<protein>
    <submittedName>
        <fullName evidence="6">Tyrosine recombinase XerD</fullName>
    </submittedName>
</protein>
<dbReference type="GO" id="GO:0015074">
    <property type="term" value="P:DNA integration"/>
    <property type="evidence" value="ECO:0007669"/>
    <property type="project" value="UniProtKB-KW"/>
</dbReference>
<dbReference type="PANTHER" id="PTHR30349:SF41">
    <property type="entry name" value="INTEGRASE_RECOMBINASE PROTEIN MJ0367-RELATED"/>
    <property type="match status" value="1"/>
</dbReference>
<keyword evidence="7" id="KW-1185">Reference proteome</keyword>
<dbReference type="Pfam" id="PF00589">
    <property type="entry name" value="Phage_integrase"/>
    <property type="match status" value="1"/>
</dbReference>
<feature type="domain" description="Tyr recombinase" evidence="5">
    <location>
        <begin position="1"/>
        <end position="68"/>
    </location>
</feature>
<dbReference type="Gene3D" id="1.10.443.10">
    <property type="entry name" value="Intergrase catalytic core"/>
    <property type="match status" value="1"/>
</dbReference>
<dbReference type="Proteomes" id="UP000021315">
    <property type="component" value="Unassembled WGS sequence"/>
</dbReference>
<evidence type="ECO:0000256" key="3">
    <source>
        <dbReference type="ARBA" id="ARBA00023125"/>
    </source>
</evidence>
<keyword evidence="3" id="KW-0238">DNA-binding</keyword>
<dbReference type="PROSITE" id="PS51898">
    <property type="entry name" value="TYR_RECOMBINASE"/>
    <property type="match status" value="1"/>
</dbReference>
<dbReference type="InterPro" id="IPR013762">
    <property type="entry name" value="Integrase-like_cat_sf"/>
</dbReference>
<dbReference type="GO" id="GO:0003677">
    <property type="term" value="F:DNA binding"/>
    <property type="evidence" value="ECO:0007669"/>
    <property type="project" value="UniProtKB-KW"/>
</dbReference>
<gene>
    <name evidence="6" type="primary">xerD_2</name>
    <name evidence="6" type="ORF">AW06_002218</name>
</gene>
<dbReference type="InterPro" id="IPR002104">
    <property type="entry name" value="Integrase_catalytic"/>
</dbReference>
<evidence type="ECO:0000313" key="6">
    <source>
        <dbReference type="EMBL" id="KFB76741.1"/>
    </source>
</evidence>
<proteinExistence type="inferred from homology"/>
<name>A0A080M6Z6_9PROT</name>
<dbReference type="InterPro" id="IPR050090">
    <property type="entry name" value="Tyrosine_recombinase_XerCD"/>
</dbReference>
<keyword evidence="4" id="KW-0233">DNA recombination</keyword>
<dbReference type="PANTHER" id="PTHR30349">
    <property type="entry name" value="PHAGE INTEGRASE-RELATED"/>
    <property type="match status" value="1"/>
</dbReference>
<evidence type="ECO:0000259" key="5">
    <source>
        <dbReference type="PROSITE" id="PS51898"/>
    </source>
</evidence>
<dbReference type="GO" id="GO:0006310">
    <property type="term" value="P:DNA recombination"/>
    <property type="evidence" value="ECO:0007669"/>
    <property type="project" value="UniProtKB-KW"/>
</dbReference>
<keyword evidence="2" id="KW-0229">DNA integration</keyword>